<dbReference type="CDD" id="cd06558">
    <property type="entry name" value="crotonase-like"/>
    <property type="match status" value="1"/>
</dbReference>
<dbReference type="GO" id="GO:0006574">
    <property type="term" value="P:L-valine catabolic process"/>
    <property type="evidence" value="ECO:0007669"/>
    <property type="project" value="TreeGrafter"/>
</dbReference>
<dbReference type="InterPro" id="IPR029045">
    <property type="entry name" value="ClpP/crotonase-like_dom_sf"/>
</dbReference>
<dbReference type="SUPFAM" id="SSF52096">
    <property type="entry name" value="ClpP/crotonase"/>
    <property type="match status" value="1"/>
</dbReference>
<comment type="caution">
    <text evidence="5">The sequence shown here is derived from an EMBL/GenBank/DDBJ whole genome shotgun (WGS) entry which is preliminary data.</text>
</comment>
<dbReference type="PANTHER" id="PTHR43176:SF3">
    <property type="entry name" value="3-HYDROXYISOBUTYRYL-COA HYDROLASE, MITOCHONDRIAL"/>
    <property type="match status" value="1"/>
</dbReference>
<gene>
    <name evidence="5" type="ORF">GCM10011273_06910</name>
</gene>
<feature type="domain" description="Enoyl-CoA hydratase/isomerase" evidence="4">
    <location>
        <begin position="13"/>
        <end position="327"/>
    </location>
</feature>
<comment type="catalytic activity">
    <reaction evidence="1">
        <text>3-hydroxy-2-methylpropanoyl-CoA + H2O = 3-hydroxy-2-methylpropanoate + CoA + H(+)</text>
        <dbReference type="Rhea" id="RHEA:20888"/>
        <dbReference type="ChEBI" id="CHEBI:11805"/>
        <dbReference type="ChEBI" id="CHEBI:15377"/>
        <dbReference type="ChEBI" id="CHEBI:15378"/>
        <dbReference type="ChEBI" id="CHEBI:57287"/>
        <dbReference type="ChEBI" id="CHEBI:57340"/>
        <dbReference type="EC" id="3.1.2.4"/>
    </reaction>
</comment>
<dbReference type="NCBIfam" id="NF004127">
    <property type="entry name" value="PRK05617.1"/>
    <property type="match status" value="1"/>
</dbReference>
<dbReference type="RefSeq" id="WP_189484959.1">
    <property type="nucleotide sequence ID" value="NZ_BMZB01000001.1"/>
</dbReference>
<organism evidence="5 6">
    <name type="scientific">Asticcacaulis endophyticus</name>
    <dbReference type="NCBI Taxonomy" id="1395890"/>
    <lineage>
        <taxon>Bacteria</taxon>
        <taxon>Pseudomonadati</taxon>
        <taxon>Pseudomonadota</taxon>
        <taxon>Alphaproteobacteria</taxon>
        <taxon>Caulobacterales</taxon>
        <taxon>Caulobacteraceae</taxon>
        <taxon>Asticcacaulis</taxon>
    </lineage>
</organism>
<sequence length="335" mass="36297">MTLDLIIRRVDDVGRITLNRPKALHALTLAMVEAMAQALSGWRDDPSVARILIDHAEGTRGFCAGGDIRALADSVGGDGKLMEAFFTAEYRLNVLIHNYPKPVIALMDGIVMGGGVGISVHGAHRIATENTVFAMPETAIGLFTDVGAGWFLPRLSGYLGTWLALTGARLKGADVVAAGIATHYVADAAEFKSGLLNGSDVLLKSHLAEPAYAPHMAEINRAFAGDTVPEIITALEAGSDWGRAQAQILKTRCPVSMTVTLKHLRMGRAMTRFEDVMIQEYRLARRLTRRADFAEGVRAVVVDRDQNPRWSPAHADDVDNALITELFTPLSPELF</sequence>
<dbReference type="Pfam" id="PF16113">
    <property type="entry name" value="ECH_2"/>
    <property type="match status" value="1"/>
</dbReference>
<dbReference type="AlphaFoldDB" id="A0A918PVF9"/>
<evidence type="ECO:0000256" key="3">
    <source>
        <dbReference type="ARBA" id="ARBA00022801"/>
    </source>
</evidence>
<accession>A0A918PVF9</accession>
<evidence type="ECO:0000256" key="1">
    <source>
        <dbReference type="ARBA" id="ARBA00001709"/>
    </source>
</evidence>
<dbReference type="PANTHER" id="PTHR43176">
    <property type="entry name" value="3-HYDROXYISOBUTYRYL-COA HYDROLASE-RELATED"/>
    <property type="match status" value="1"/>
</dbReference>
<evidence type="ECO:0000259" key="4">
    <source>
        <dbReference type="Pfam" id="PF16113"/>
    </source>
</evidence>
<dbReference type="GO" id="GO:0003860">
    <property type="term" value="F:3-hydroxyisobutyryl-CoA hydrolase activity"/>
    <property type="evidence" value="ECO:0007669"/>
    <property type="project" value="UniProtKB-EC"/>
</dbReference>
<dbReference type="InterPro" id="IPR032259">
    <property type="entry name" value="HIBYL-CoA-H"/>
</dbReference>
<evidence type="ECO:0000313" key="6">
    <source>
        <dbReference type="Proteomes" id="UP000662572"/>
    </source>
</evidence>
<protein>
    <recommendedName>
        <fullName evidence="2">3-hydroxyisobutyryl-CoA hydrolase</fullName>
        <ecNumber evidence="2">3.1.2.4</ecNumber>
    </recommendedName>
</protein>
<name>A0A918PVF9_9CAUL</name>
<evidence type="ECO:0000313" key="5">
    <source>
        <dbReference type="EMBL" id="GGZ24335.1"/>
    </source>
</evidence>
<dbReference type="Gene3D" id="3.90.226.10">
    <property type="entry name" value="2-enoyl-CoA Hydratase, Chain A, domain 1"/>
    <property type="match status" value="1"/>
</dbReference>
<dbReference type="EMBL" id="BMZB01000001">
    <property type="protein sequence ID" value="GGZ24335.1"/>
    <property type="molecule type" value="Genomic_DNA"/>
</dbReference>
<dbReference type="EC" id="3.1.2.4" evidence="2"/>
<keyword evidence="6" id="KW-1185">Reference proteome</keyword>
<reference evidence="5" key="1">
    <citation type="journal article" date="2014" name="Int. J. Syst. Evol. Microbiol.">
        <title>Complete genome sequence of Corynebacterium casei LMG S-19264T (=DSM 44701T), isolated from a smear-ripened cheese.</title>
        <authorList>
            <consortium name="US DOE Joint Genome Institute (JGI-PGF)"/>
            <person name="Walter F."/>
            <person name="Albersmeier A."/>
            <person name="Kalinowski J."/>
            <person name="Ruckert C."/>
        </authorList>
    </citation>
    <scope>NUCLEOTIDE SEQUENCE</scope>
    <source>
        <strain evidence="5">KCTC 32296</strain>
    </source>
</reference>
<reference evidence="5" key="2">
    <citation type="submission" date="2020-09" db="EMBL/GenBank/DDBJ databases">
        <authorList>
            <person name="Sun Q."/>
            <person name="Kim S."/>
        </authorList>
    </citation>
    <scope>NUCLEOTIDE SEQUENCE</scope>
    <source>
        <strain evidence="5">KCTC 32296</strain>
    </source>
</reference>
<evidence type="ECO:0000256" key="2">
    <source>
        <dbReference type="ARBA" id="ARBA00011915"/>
    </source>
</evidence>
<keyword evidence="3" id="KW-0378">Hydrolase</keyword>
<dbReference type="InterPro" id="IPR045004">
    <property type="entry name" value="ECH_dom"/>
</dbReference>
<dbReference type="Proteomes" id="UP000662572">
    <property type="component" value="Unassembled WGS sequence"/>
</dbReference>
<proteinExistence type="predicted"/>